<evidence type="ECO:0000256" key="1">
    <source>
        <dbReference type="SAM" id="Phobius"/>
    </source>
</evidence>
<keyword evidence="1" id="KW-1133">Transmembrane helix</keyword>
<dbReference type="AlphaFoldDB" id="A0A953LH85"/>
<keyword evidence="1" id="KW-0812">Transmembrane</keyword>
<comment type="caution">
    <text evidence="2">The sequence shown here is derived from an EMBL/GenBank/DDBJ whole genome shotgun (WGS) entry which is preliminary data.</text>
</comment>
<reference evidence="2" key="1">
    <citation type="submission" date="2017-11" db="EMBL/GenBank/DDBJ databases">
        <title>Three new genomes from thermophilic consortium.</title>
        <authorList>
            <person name="Quaggio R."/>
            <person name="Amgarten D."/>
            <person name="Setubal J.C."/>
        </authorList>
    </citation>
    <scope>NUCLEOTIDE SEQUENCE</scope>
    <source>
        <strain evidence="2">ZCTH01-B2</strain>
    </source>
</reference>
<sequence length="217" mass="22879">MTSLFLYSFYVGFGLTLVSVILGFLNLSGDAGDLSHGGHLGPGGDLSLDAGGDLSVDLATDVPMAHDGSVGKATGKAAALSPVNFQTLVAALMGFGGAGYLTSHYGAPVALAGAAAGGFATGWLVYRFQRFLLRGERPLPPTRYTGIVGRLTVPIREGGTGEVVYTLNQTRTVSAARSVDGRPIPKGEEVVILRYERGIAYVQPWREFMKEENLKEV</sequence>
<feature type="transmembrane region" description="Helical" evidence="1">
    <location>
        <begin position="107"/>
        <end position="126"/>
    </location>
</feature>
<evidence type="ECO:0000313" key="2">
    <source>
        <dbReference type="EMBL" id="MBY6275991.1"/>
    </source>
</evidence>
<evidence type="ECO:0000313" key="3">
    <source>
        <dbReference type="Proteomes" id="UP000732377"/>
    </source>
</evidence>
<evidence type="ECO:0008006" key="4">
    <source>
        <dbReference type="Google" id="ProtNLM"/>
    </source>
</evidence>
<gene>
    <name evidence="2" type="ORF">CWE10_07160</name>
</gene>
<protein>
    <recommendedName>
        <fullName evidence="4">NfeD-like C-terminal domain-containing protein</fullName>
    </recommendedName>
</protein>
<dbReference type="RefSeq" id="WP_273378908.1">
    <property type="nucleotide sequence ID" value="NZ_PIUK01000051.1"/>
</dbReference>
<dbReference type="Proteomes" id="UP000732377">
    <property type="component" value="Unassembled WGS sequence"/>
</dbReference>
<proteinExistence type="predicted"/>
<dbReference type="EMBL" id="PIUK01000051">
    <property type="protein sequence ID" value="MBY6275991.1"/>
    <property type="molecule type" value="Genomic_DNA"/>
</dbReference>
<dbReference type="InterPro" id="IPR012340">
    <property type="entry name" value="NA-bd_OB-fold"/>
</dbReference>
<name>A0A953LH85_SYMTR</name>
<keyword evidence="1" id="KW-0472">Membrane</keyword>
<accession>A0A953LH85</accession>
<organism evidence="2 3">
    <name type="scientific">Symbiobacterium thermophilum</name>
    <dbReference type="NCBI Taxonomy" id="2734"/>
    <lineage>
        <taxon>Bacteria</taxon>
        <taxon>Bacillati</taxon>
        <taxon>Bacillota</taxon>
        <taxon>Clostridia</taxon>
        <taxon>Eubacteriales</taxon>
        <taxon>Symbiobacteriaceae</taxon>
        <taxon>Symbiobacterium</taxon>
    </lineage>
</organism>
<feature type="transmembrane region" description="Helical" evidence="1">
    <location>
        <begin position="6"/>
        <end position="27"/>
    </location>
</feature>
<dbReference type="Gene3D" id="2.40.50.140">
    <property type="entry name" value="Nucleic acid-binding proteins"/>
    <property type="match status" value="1"/>
</dbReference>